<sequence length="91" mass="10057">MDAIKCNDGEPWNIALVTCRVVSRNEGSYHLITNEDDDGFDGIEYRCSTAVDDISEYPINACSNVSRIMDEGVYDGSNQECNDTIIPIASM</sequence>
<dbReference type="VEuPathDB" id="FungiDB:LCOR_02226.1"/>
<evidence type="ECO:0000313" key="1">
    <source>
        <dbReference type="EMBL" id="CDH50512.1"/>
    </source>
</evidence>
<proteinExistence type="predicted"/>
<accession>A0A068RLP3</accession>
<protein>
    <submittedName>
        <fullName evidence="1">Uncharacterized protein</fullName>
    </submittedName>
</protein>
<evidence type="ECO:0000313" key="2">
    <source>
        <dbReference type="Proteomes" id="UP000027586"/>
    </source>
</evidence>
<dbReference type="Proteomes" id="UP000027586">
    <property type="component" value="Unassembled WGS sequence"/>
</dbReference>
<organism evidence="1 2">
    <name type="scientific">Lichtheimia corymbifera JMRC:FSU:9682</name>
    <dbReference type="NCBI Taxonomy" id="1263082"/>
    <lineage>
        <taxon>Eukaryota</taxon>
        <taxon>Fungi</taxon>
        <taxon>Fungi incertae sedis</taxon>
        <taxon>Mucoromycota</taxon>
        <taxon>Mucoromycotina</taxon>
        <taxon>Mucoromycetes</taxon>
        <taxon>Mucorales</taxon>
        <taxon>Lichtheimiaceae</taxon>
        <taxon>Lichtheimia</taxon>
    </lineage>
</organism>
<reference evidence="1" key="1">
    <citation type="submission" date="2013-08" db="EMBL/GenBank/DDBJ databases">
        <title>Gene expansion shapes genome architecture in the human pathogen Lichtheimia corymbifera: an evolutionary genomics analysis in the ancient terrestrial Mucorales (Mucoromycotina).</title>
        <authorList>
            <person name="Schwartze V.U."/>
            <person name="Winter S."/>
            <person name="Shelest E."/>
            <person name="Marcet-Houben M."/>
            <person name="Horn F."/>
            <person name="Wehner S."/>
            <person name="Hoffmann K."/>
            <person name="Riege K."/>
            <person name="Sammeth M."/>
            <person name="Nowrousian M."/>
            <person name="Valiante V."/>
            <person name="Linde J."/>
            <person name="Jacobsen I.D."/>
            <person name="Marz M."/>
            <person name="Brakhage A.A."/>
            <person name="Gabaldon T."/>
            <person name="Bocker S."/>
            <person name="Voigt K."/>
        </authorList>
    </citation>
    <scope>NUCLEOTIDE SEQUENCE [LARGE SCALE GENOMIC DNA]</scope>
    <source>
        <strain evidence="1">FSU 9682</strain>
    </source>
</reference>
<comment type="caution">
    <text evidence="1">The sequence shown here is derived from an EMBL/GenBank/DDBJ whole genome shotgun (WGS) entry which is preliminary data.</text>
</comment>
<dbReference type="EMBL" id="CBTN010000007">
    <property type="protein sequence ID" value="CDH50512.1"/>
    <property type="molecule type" value="Genomic_DNA"/>
</dbReference>
<gene>
    <name evidence="1" type="ORF">LCOR_02226.1</name>
</gene>
<name>A0A068RLP3_9FUNG</name>
<keyword evidence="2" id="KW-1185">Reference proteome</keyword>
<dbReference type="AlphaFoldDB" id="A0A068RLP3"/>